<keyword evidence="1" id="KW-0812">Transmembrane</keyword>
<proteinExistence type="predicted"/>
<name>W3XI23_PESFW</name>
<gene>
    <name evidence="2" type="ORF">PFICI_03679</name>
</gene>
<organism evidence="2 3">
    <name type="scientific">Pestalotiopsis fici (strain W106-1 / CGMCC3.15140)</name>
    <dbReference type="NCBI Taxonomy" id="1229662"/>
    <lineage>
        <taxon>Eukaryota</taxon>
        <taxon>Fungi</taxon>
        <taxon>Dikarya</taxon>
        <taxon>Ascomycota</taxon>
        <taxon>Pezizomycotina</taxon>
        <taxon>Sordariomycetes</taxon>
        <taxon>Xylariomycetidae</taxon>
        <taxon>Amphisphaeriales</taxon>
        <taxon>Sporocadaceae</taxon>
        <taxon>Pestalotiopsis</taxon>
    </lineage>
</organism>
<dbReference type="eggNOG" id="ENOG502S3V7">
    <property type="taxonomic scope" value="Eukaryota"/>
</dbReference>
<reference evidence="3" key="1">
    <citation type="journal article" date="2015" name="BMC Genomics">
        <title>Genomic and transcriptomic analysis of the endophytic fungus Pestalotiopsis fici reveals its lifestyle and high potential for synthesis of natural products.</title>
        <authorList>
            <person name="Wang X."/>
            <person name="Zhang X."/>
            <person name="Liu L."/>
            <person name="Xiang M."/>
            <person name="Wang W."/>
            <person name="Sun X."/>
            <person name="Che Y."/>
            <person name="Guo L."/>
            <person name="Liu G."/>
            <person name="Guo L."/>
            <person name="Wang C."/>
            <person name="Yin W.B."/>
            <person name="Stadler M."/>
            <person name="Zhang X."/>
            <person name="Liu X."/>
        </authorList>
    </citation>
    <scope>NUCLEOTIDE SEQUENCE [LARGE SCALE GENOMIC DNA]</scope>
    <source>
        <strain evidence="3">W106-1 / CGMCC3.15140</strain>
    </source>
</reference>
<dbReference type="KEGG" id="pfy:PFICI_03679"/>
<keyword evidence="1" id="KW-1133">Transmembrane helix</keyword>
<dbReference type="Proteomes" id="UP000030651">
    <property type="component" value="Unassembled WGS sequence"/>
</dbReference>
<keyword evidence="3" id="KW-1185">Reference proteome</keyword>
<dbReference type="OMA" id="VDILDCY"/>
<evidence type="ECO:0000313" key="2">
    <source>
        <dbReference type="EMBL" id="ETS85654.1"/>
    </source>
</evidence>
<dbReference type="OrthoDB" id="5593235at2759"/>
<sequence length="437" mass="49213">MIQPCTVPGLSSLSPKSLKNVVLGFGLVLLVFLVGSTFPSQRLDKLNILDSPLSPSMSNVTTEARFKRPDGVNITGVVFYGRARLVDILDCYLQKNLAVNGGLLDKVLFMMNTDDKEDLAWLGDLADRVPQYEIVPVKRPNNSHGWGGFNLIWASLTDPDTIYLKIDDDIVWIDDDAVPRMIETLIKHPEAHDIAGNIINSPITSFMHYHQGAVRPFLPDLKAPEQLSPPTDWRTSHLPFYDGPLSEKYDWDPQNAKPNAHFSVGDKGGPPYENHRWLPLPDTSENILRTPISGASYDAFGMGWKSWAMGAQQHYSLLRNIEEKRLERYWFGDHQEGIWDMQYTRYNLNFLAIWGSSVAKALPGSDDEQDMTVTIPLRLKKPCLINTRALVAHFSFGIQTEISHTDLLDRYRLYANEHVCAADNQKARLPFHGGGQG</sequence>
<dbReference type="SUPFAM" id="SSF53448">
    <property type="entry name" value="Nucleotide-diphospho-sugar transferases"/>
    <property type="match status" value="1"/>
</dbReference>
<accession>W3XI23</accession>
<evidence type="ECO:0000313" key="3">
    <source>
        <dbReference type="Proteomes" id="UP000030651"/>
    </source>
</evidence>
<dbReference type="RefSeq" id="XP_007830451.1">
    <property type="nucleotide sequence ID" value="XM_007832260.1"/>
</dbReference>
<dbReference type="HOGENOM" id="CLU_038504_1_0_1"/>
<dbReference type="InterPro" id="IPR029044">
    <property type="entry name" value="Nucleotide-diphossugar_trans"/>
</dbReference>
<evidence type="ECO:0000256" key="1">
    <source>
        <dbReference type="SAM" id="Phobius"/>
    </source>
</evidence>
<dbReference type="STRING" id="1229662.W3XI23"/>
<protein>
    <submittedName>
        <fullName evidence="2">Uncharacterized protein</fullName>
    </submittedName>
</protein>
<dbReference type="InParanoid" id="W3XI23"/>
<keyword evidence="1" id="KW-0472">Membrane</keyword>
<dbReference type="GeneID" id="19268692"/>
<dbReference type="EMBL" id="KI912110">
    <property type="protein sequence ID" value="ETS85654.1"/>
    <property type="molecule type" value="Genomic_DNA"/>
</dbReference>
<dbReference type="AlphaFoldDB" id="W3XI23"/>
<feature type="transmembrane region" description="Helical" evidence="1">
    <location>
        <begin position="21"/>
        <end position="38"/>
    </location>
</feature>